<dbReference type="PANTHER" id="PTHR44051">
    <property type="entry name" value="GLUTATHIONE S-TRANSFERASE-RELATED"/>
    <property type="match status" value="1"/>
</dbReference>
<dbReference type="InterPro" id="IPR004045">
    <property type="entry name" value="Glutathione_S-Trfase_N"/>
</dbReference>
<evidence type="ECO:0000259" key="2">
    <source>
        <dbReference type="PROSITE" id="PS50405"/>
    </source>
</evidence>
<dbReference type="SFLD" id="SFLDS00019">
    <property type="entry name" value="Glutathione_Transferase_(cytos"/>
    <property type="match status" value="1"/>
</dbReference>
<dbReference type="Gene3D" id="1.20.1050.10">
    <property type="match status" value="1"/>
</dbReference>
<sequence length="265" mass="30075">MLYHNDMSVCAAKVRNALHEKGIAWQGVRMDLRAGDVQKPEYVKLNPNQVVPTLVDRGRVIIESNVILEYIEDRWPGTVRLRPSSPADIAAMRLWMKQLDDGVHATIGTVSTSIAFRHQFLARPAPVLQAWYDNMVDEARRNRLRLAIEQGMESAQFSQAVKRLIRLLDDIERALADSLWLAGPNYSLADIAYSPYMIRMEHLGFGDLLAARPRIADWARRLYATPGYIAGVHGFMDPAYLTIFERERPAARQRINEIAAVPLAR</sequence>
<proteinExistence type="predicted"/>
<dbReference type="SUPFAM" id="SSF47616">
    <property type="entry name" value="GST C-terminal domain-like"/>
    <property type="match status" value="1"/>
</dbReference>
<comment type="caution">
    <text evidence="3">The sequence shown here is derived from an EMBL/GenBank/DDBJ whole genome shotgun (WGS) entry which is preliminary data.</text>
</comment>
<dbReference type="PROSITE" id="PS50404">
    <property type="entry name" value="GST_NTER"/>
    <property type="match status" value="1"/>
</dbReference>
<dbReference type="EMBL" id="JBHSRS010000083">
    <property type="protein sequence ID" value="MFC6283690.1"/>
    <property type="molecule type" value="Genomic_DNA"/>
</dbReference>
<evidence type="ECO:0000313" key="4">
    <source>
        <dbReference type="Proteomes" id="UP001596270"/>
    </source>
</evidence>
<dbReference type="Pfam" id="PF13409">
    <property type="entry name" value="GST_N_2"/>
    <property type="match status" value="1"/>
</dbReference>
<organism evidence="3 4">
    <name type="scientific">Polaromonas aquatica</name>
    <dbReference type="NCBI Taxonomy" id="332657"/>
    <lineage>
        <taxon>Bacteria</taxon>
        <taxon>Pseudomonadati</taxon>
        <taxon>Pseudomonadota</taxon>
        <taxon>Betaproteobacteria</taxon>
        <taxon>Burkholderiales</taxon>
        <taxon>Comamonadaceae</taxon>
        <taxon>Polaromonas</taxon>
    </lineage>
</organism>
<dbReference type="Pfam" id="PF13410">
    <property type="entry name" value="GST_C_2"/>
    <property type="match status" value="1"/>
</dbReference>
<feature type="domain" description="GST C-terminal" evidence="2">
    <location>
        <begin position="85"/>
        <end position="240"/>
    </location>
</feature>
<keyword evidence="4" id="KW-1185">Reference proteome</keyword>
<evidence type="ECO:0000313" key="3">
    <source>
        <dbReference type="EMBL" id="MFC6283690.1"/>
    </source>
</evidence>
<dbReference type="InterPro" id="IPR040079">
    <property type="entry name" value="Glutathione_S-Trfase"/>
</dbReference>
<dbReference type="RefSeq" id="WP_377414486.1">
    <property type="nucleotide sequence ID" value="NZ_JBHSRS010000083.1"/>
</dbReference>
<dbReference type="InterPro" id="IPR036282">
    <property type="entry name" value="Glutathione-S-Trfase_C_sf"/>
</dbReference>
<dbReference type="SUPFAM" id="SSF52833">
    <property type="entry name" value="Thioredoxin-like"/>
    <property type="match status" value="1"/>
</dbReference>
<dbReference type="CDD" id="cd00299">
    <property type="entry name" value="GST_C_family"/>
    <property type="match status" value="1"/>
</dbReference>
<dbReference type="PANTHER" id="PTHR44051:SF8">
    <property type="entry name" value="GLUTATHIONE S-TRANSFERASE GSTA"/>
    <property type="match status" value="1"/>
</dbReference>
<dbReference type="SFLD" id="SFLDG00358">
    <property type="entry name" value="Main_(cytGST)"/>
    <property type="match status" value="1"/>
</dbReference>
<reference evidence="4" key="1">
    <citation type="journal article" date="2019" name="Int. J. Syst. Evol. Microbiol.">
        <title>The Global Catalogue of Microorganisms (GCM) 10K type strain sequencing project: providing services to taxonomists for standard genome sequencing and annotation.</title>
        <authorList>
            <consortium name="The Broad Institute Genomics Platform"/>
            <consortium name="The Broad Institute Genome Sequencing Center for Infectious Disease"/>
            <person name="Wu L."/>
            <person name="Ma J."/>
        </authorList>
    </citation>
    <scope>NUCLEOTIDE SEQUENCE [LARGE SCALE GENOMIC DNA]</scope>
    <source>
        <strain evidence="4">CCUG 39402</strain>
    </source>
</reference>
<dbReference type="InterPro" id="IPR010987">
    <property type="entry name" value="Glutathione-S-Trfase_C-like"/>
</dbReference>
<dbReference type="PROSITE" id="PS50405">
    <property type="entry name" value="GST_CTER"/>
    <property type="match status" value="1"/>
</dbReference>
<accession>A0ABW1U2E6</accession>
<gene>
    <name evidence="3" type="ORF">ACFQND_20880</name>
</gene>
<dbReference type="Gene3D" id="3.40.30.10">
    <property type="entry name" value="Glutaredoxin"/>
    <property type="match status" value="1"/>
</dbReference>
<feature type="domain" description="GST N-terminal" evidence="1">
    <location>
        <begin position="1"/>
        <end position="79"/>
    </location>
</feature>
<evidence type="ECO:0000259" key="1">
    <source>
        <dbReference type="PROSITE" id="PS50404"/>
    </source>
</evidence>
<dbReference type="Proteomes" id="UP001596270">
    <property type="component" value="Unassembled WGS sequence"/>
</dbReference>
<dbReference type="CDD" id="cd00570">
    <property type="entry name" value="GST_N_family"/>
    <property type="match status" value="1"/>
</dbReference>
<name>A0ABW1U2E6_9BURK</name>
<protein>
    <submittedName>
        <fullName evidence="3">Glutathione S-transferase family protein</fullName>
    </submittedName>
</protein>
<dbReference type="InterPro" id="IPR036249">
    <property type="entry name" value="Thioredoxin-like_sf"/>
</dbReference>